<dbReference type="RefSeq" id="WP_210893679.1">
    <property type="nucleotide sequence ID" value="NZ_JAGPYQ010000002.1"/>
</dbReference>
<organism evidence="2 3">
    <name type="scientific">Streptomyces liliiviolaceus</name>
    <dbReference type="NCBI Taxonomy" id="2823109"/>
    <lineage>
        <taxon>Bacteria</taxon>
        <taxon>Bacillati</taxon>
        <taxon>Actinomycetota</taxon>
        <taxon>Actinomycetes</taxon>
        <taxon>Kitasatosporales</taxon>
        <taxon>Streptomycetaceae</taxon>
        <taxon>Streptomyces</taxon>
    </lineage>
</organism>
<proteinExistence type="predicted"/>
<feature type="region of interest" description="Disordered" evidence="1">
    <location>
        <begin position="34"/>
        <end position="55"/>
    </location>
</feature>
<keyword evidence="3" id="KW-1185">Reference proteome</keyword>
<dbReference type="AlphaFoldDB" id="A0A941B974"/>
<dbReference type="PROSITE" id="PS51257">
    <property type="entry name" value="PROKAR_LIPOPROTEIN"/>
    <property type="match status" value="1"/>
</dbReference>
<name>A0A941B974_9ACTN</name>
<dbReference type="Proteomes" id="UP000677413">
    <property type="component" value="Unassembled WGS sequence"/>
</dbReference>
<accession>A0A941B974</accession>
<evidence type="ECO:0000313" key="3">
    <source>
        <dbReference type="Proteomes" id="UP000677413"/>
    </source>
</evidence>
<sequence length="169" mass="17846">MSRTGGRVAGVGGLVAVLALACLGWAVWATASAGPGEGEDARTGGVRTGGTRTEDPRVAGVKVPCREALRFADQERLPAGAKDASCVVQHGIDTLYDVRFRIPRTDLDTWLADAYPDMELRTGCVQEDADRCGVLTLDPYAEGGAVAVELTLRDGSDGLALVHYRPFNT</sequence>
<reference evidence="2 3" key="1">
    <citation type="submission" date="2021-04" db="EMBL/GenBank/DDBJ databases">
        <authorList>
            <person name="Tang X."/>
            <person name="Zhou X."/>
            <person name="Chen X."/>
            <person name="Cernava T."/>
            <person name="Zhang C."/>
        </authorList>
    </citation>
    <scope>NUCLEOTIDE SEQUENCE [LARGE SCALE GENOMIC DNA]</scope>
    <source>
        <strain evidence="2 3">BH-SS-21</strain>
    </source>
</reference>
<evidence type="ECO:0000313" key="2">
    <source>
        <dbReference type="EMBL" id="MBQ0855370.1"/>
    </source>
</evidence>
<comment type="caution">
    <text evidence="2">The sequence shown here is derived from an EMBL/GenBank/DDBJ whole genome shotgun (WGS) entry which is preliminary data.</text>
</comment>
<protein>
    <submittedName>
        <fullName evidence="2">Uncharacterized protein</fullName>
    </submittedName>
</protein>
<dbReference type="EMBL" id="JAGPYQ010000002">
    <property type="protein sequence ID" value="MBQ0855370.1"/>
    <property type="molecule type" value="Genomic_DNA"/>
</dbReference>
<evidence type="ECO:0000256" key="1">
    <source>
        <dbReference type="SAM" id="MobiDB-lite"/>
    </source>
</evidence>
<gene>
    <name evidence="2" type="ORF">J8N05_45195</name>
</gene>